<keyword evidence="2" id="KW-1003">Cell membrane</keyword>
<keyword evidence="4 8" id="KW-1133">Transmembrane helix</keyword>
<protein>
    <submittedName>
        <fullName evidence="9">Uncharacterized protein</fullName>
    </submittedName>
</protein>
<keyword evidence="7" id="KW-0325">Glycoprotein</keyword>
<evidence type="ECO:0000256" key="3">
    <source>
        <dbReference type="ARBA" id="ARBA00022692"/>
    </source>
</evidence>
<dbReference type="GO" id="GO:0005886">
    <property type="term" value="C:plasma membrane"/>
    <property type="evidence" value="ECO:0007669"/>
    <property type="project" value="UniProtKB-SubCell"/>
</dbReference>
<keyword evidence="6" id="KW-0675">Receptor</keyword>
<evidence type="ECO:0000256" key="7">
    <source>
        <dbReference type="ARBA" id="ARBA00023180"/>
    </source>
</evidence>
<sequence>MRRINCLTVLILVESKDLVDPSQLNINFNQIREHTTFTHKQDTLKGRLFPRYFIIVTATEENLLSDVFTNITHIGAFLLFKHKYLPHVFTLTYQIIPYHQNKDHHQVGKKSIIIASTPVLGFFYCWYCGSPPENKTARMDYNVKYQFICYKLESCYEQMISAYISAIGNGRNVIWLPIESDATRSGELFNWARNAQEKKLQKLTDFDLQPHDATSIYILQDLNLTYFYNHSNIRISYALSPDIRLNTMYYDKGQDFLTGMTQSFRFITPYGIYDVKSSYTYFLYPFKLSVWYWILLTSFSVTLILYLISRIFNGRNSFRSLLQEIFLVVCAILDQGREAIVGNIPKSNKKLLTALRRIVGGFWLTALIFLQNSYKGALESDFSTDTPVQTSLQKFEQLKNFSLYVLHGNPSLCLGDNNNDFTADMKRANCIGAHAGTIKECRFFQLTFLHIAKTSVGFRSLKNSSLKDSLWENFLTYQEFKRNTNLLCLNHFRNFFLQNYNNTKVAFILDPDEFNFLWGFIQNQLKEWSNLSFVKLAPSQKLEGDFFVTGLGDSFAVEKMAKVKPNQEV</sequence>
<evidence type="ECO:0000256" key="1">
    <source>
        <dbReference type="ARBA" id="ARBA00004651"/>
    </source>
</evidence>
<dbReference type="PANTHER" id="PTHR42643:SF24">
    <property type="entry name" value="IONOTROPIC RECEPTOR 60A"/>
    <property type="match status" value="1"/>
</dbReference>
<dbReference type="InterPro" id="IPR052192">
    <property type="entry name" value="Insect_Ionotropic_Sensory_Rcpt"/>
</dbReference>
<comment type="subcellular location">
    <subcellularLocation>
        <location evidence="1">Cell membrane</location>
        <topology evidence="1">Multi-pass membrane protein</topology>
    </subcellularLocation>
</comment>
<comment type="caution">
    <text evidence="9">The sequence shown here is derived from an EMBL/GenBank/DDBJ whole genome shotgun (WGS) entry which is preliminary data.</text>
</comment>
<evidence type="ECO:0000256" key="2">
    <source>
        <dbReference type="ARBA" id="ARBA00022475"/>
    </source>
</evidence>
<dbReference type="PANTHER" id="PTHR42643">
    <property type="entry name" value="IONOTROPIC RECEPTOR 20A-RELATED"/>
    <property type="match status" value="1"/>
</dbReference>
<reference evidence="9" key="1">
    <citation type="submission" date="2021-06" db="EMBL/GenBank/DDBJ databases">
        <authorList>
            <person name="Hodson N. C."/>
            <person name="Mongue J. A."/>
            <person name="Jaron S. K."/>
        </authorList>
    </citation>
    <scope>NUCLEOTIDE SEQUENCE</scope>
</reference>
<keyword evidence="5 8" id="KW-0472">Membrane</keyword>
<dbReference type="AlphaFoldDB" id="A0A8J2JP17"/>
<keyword evidence="10" id="KW-1185">Reference proteome</keyword>
<dbReference type="EMBL" id="CAJVCH010086107">
    <property type="protein sequence ID" value="CAG7722092.1"/>
    <property type="molecule type" value="Genomic_DNA"/>
</dbReference>
<evidence type="ECO:0000256" key="8">
    <source>
        <dbReference type="SAM" id="Phobius"/>
    </source>
</evidence>
<evidence type="ECO:0000313" key="9">
    <source>
        <dbReference type="EMBL" id="CAG7722092.1"/>
    </source>
</evidence>
<evidence type="ECO:0000313" key="10">
    <source>
        <dbReference type="Proteomes" id="UP000708208"/>
    </source>
</evidence>
<name>A0A8J2JP17_9HEXA</name>
<keyword evidence="3 8" id="KW-0812">Transmembrane</keyword>
<accession>A0A8J2JP17</accession>
<dbReference type="Proteomes" id="UP000708208">
    <property type="component" value="Unassembled WGS sequence"/>
</dbReference>
<evidence type="ECO:0000256" key="6">
    <source>
        <dbReference type="ARBA" id="ARBA00023170"/>
    </source>
</evidence>
<evidence type="ECO:0000256" key="5">
    <source>
        <dbReference type="ARBA" id="ARBA00023136"/>
    </source>
</evidence>
<organism evidence="9 10">
    <name type="scientific">Allacma fusca</name>
    <dbReference type="NCBI Taxonomy" id="39272"/>
    <lineage>
        <taxon>Eukaryota</taxon>
        <taxon>Metazoa</taxon>
        <taxon>Ecdysozoa</taxon>
        <taxon>Arthropoda</taxon>
        <taxon>Hexapoda</taxon>
        <taxon>Collembola</taxon>
        <taxon>Symphypleona</taxon>
        <taxon>Sminthuridae</taxon>
        <taxon>Allacma</taxon>
    </lineage>
</organism>
<gene>
    <name evidence="9" type="ORF">AFUS01_LOCUS11265</name>
</gene>
<evidence type="ECO:0000256" key="4">
    <source>
        <dbReference type="ARBA" id="ARBA00022989"/>
    </source>
</evidence>
<feature type="transmembrane region" description="Helical" evidence="8">
    <location>
        <begin position="290"/>
        <end position="309"/>
    </location>
</feature>
<proteinExistence type="predicted"/>